<dbReference type="OrthoDB" id="1777095at2"/>
<feature type="transmembrane region" description="Helical" evidence="1">
    <location>
        <begin position="363"/>
        <end position="382"/>
    </location>
</feature>
<feature type="transmembrane region" description="Helical" evidence="1">
    <location>
        <begin position="302"/>
        <end position="325"/>
    </location>
</feature>
<evidence type="ECO:0000256" key="2">
    <source>
        <dbReference type="SAM" id="SignalP"/>
    </source>
</evidence>
<protein>
    <submittedName>
        <fullName evidence="3">Polymer-forming cytoskeletal</fullName>
    </submittedName>
</protein>
<keyword evidence="2" id="KW-0732">Signal</keyword>
<feature type="signal peptide" evidence="2">
    <location>
        <begin position="1"/>
        <end position="25"/>
    </location>
</feature>
<comment type="caution">
    <text evidence="3">The sequence shown here is derived from an EMBL/GenBank/DDBJ whole genome shotgun (WGS) entry which is preliminary data.</text>
</comment>
<evidence type="ECO:0000256" key="1">
    <source>
        <dbReference type="SAM" id="Phobius"/>
    </source>
</evidence>
<proteinExistence type="predicted"/>
<feature type="transmembrane region" description="Helical" evidence="1">
    <location>
        <begin position="272"/>
        <end position="296"/>
    </location>
</feature>
<dbReference type="RefSeq" id="WP_070371307.1">
    <property type="nucleotide sequence ID" value="NZ_LKEU01000030.1"/>
</dbReference>
<keyword evidence="1" id="KW-0812">Transmembrane</keyword>
<keyword evidence="1" id="KW-1133">Transmembrane helix</keyword>
<reference evidence="3 4" key="1">
    <citation type="submission" date="2015-09" db="EMBL/GenBank/DDBJ databases">
        <title>Genome sequence of Acetobacterium wieringae DSM 1911.</title>
        <authorList>
            <person name="Poehlein A."/>
            <person name="Bengelsdorf F.R."/>
            <person name="Schiel-Bengelsdorf B."/>
            <person name="Duerre P."/>
            <person name="Daniel R."/>
        </authorList>
    </citation>
    <scope>NUCLEOTIDE SEQUENCE [LARGE SCALE GENOMIC DNA]</scope>
    <source>
        <strain evidence="3 4">DSM 1911</strain>
    </source>
</reference>
<evidence type="ECO:0000313" key="3">
    <source>
        <dbReference type="EMBL" id="OFV70525.1"/>
    </source>
</evidence>
<gene>
    <name evidence="3" type="ORF">ACWI_20040</name>
</gene>
<name>A0A1F2PHL2_9FIRM</name>
<feature type="transmembrane region" description="Helical" evidence="1">
    <location>
        <begin position="337"/>
        <end position="357"/>
    </location>
</feature>
<organism evidence="3 4">
    <name type="scientific">Acetobacterium wieringae</name>
    <dbReference type="NCBI Taxonomy" id="52694"/>
    <lineage>
        <taxon>Bacteria</taxon>
        <taxon>Bacillati</taxon>
        <taxon>Bacillota</taxon>
        <taxon>Clostridia</taxon>
        <taxon>Eubacteriales</taxon>
        <taxon>Eubacteriaceae</taxon>
        <taxon>Acetobacterium</taxon>
    </lineage>
</organism>
<dbReference type="Proteomes" id="UP000176244">
    <property type="component" value="Unassembled WGS sequence"/>
</dbReference>
<dbReference type="STRING" id="52694.ACWI_20040"/>
<dbReference type="AlphaFoldDB" id="A0A1F2PHL2"/>
<accession>A0A1F2PHL2</accession>
<feature type="chain" id="PRO_5009478272" evidence="2">
    <location>
        <begin position="26"/>
        <end position="430"/>
    </location>
</feature>
<evidence type="ECO:0000313" key="4">
    <source>
        <dbReference type="Proteomes" id="UP000176244"/>
    </source>
</evidence>
<feature type="transmembrane region" description="Helical" evidence="1">
    <location>
        <begin position="231"/>
        <end position="252"/>
    </location>
</feature>
<dbReference type="EMBL" id="LKEU01000030">
    <property type="protein sequence ID" value="OFV70525.1"/>
    <property type="molecule type" value="Genomic_DNA"/>
</dbReference>
<keyword evidence="1" id="KW-0472">Membrane</keyword>
<sequence length="430" mass="45975">MLKRMSMSFFMMVMVLLITVSTAFGATNSDIRPYEDSAGNVNIEGATVPNTEFAFAGSNITANSVFDTTTFFAGNAITLDGEYNGDVFAAANTVTVNGKINGNLYTGANQVIINGEVTRDLFAGCSDLTISKSATINRDAYLAAANVNIDGIVGRNLRAGAGNVLINGTINGFVETDVDQLTINNGATIVGPINNRSANEAIVAPGANAPEVSWEKVSKEQTVEADKGPSVGSILLSIITKLAFILVIWVLITFMTKEFNANTSVIAKKHILASLGIGAGFFFITPLLLIVSFIIYAPFGVAMTFGIIALTILAMPVAAVVLSKLLIRFFDDKMKPLLSSFVSILIIAAAAIILGYIPFINFVVYLFLYVVGVGFICYNVLFANKKLKDERNDGDGELLMIDEIIDMEEGTAIIEASTETIRQDGEDTLK</sequence>